<feature type="non-terminal residue" evidence="1">
    <location>
        <position position="1"/>
    </location>
</feature>
<evidence type="ECO:0000313" key="1">
    <source>
        <dbReference type="EMBL" id="CAG8844371.1"/>
    </source>
</evidence>
<dbReference type="Proteomes" id="UP000789920">
    <property type="component" value="Unassembled WGS sequence"/>
</dbReference>
<organism evidence="1 2">
    <name type="scientific">Racocetra persica</name>
    <dbReference type="NCBI Taxonomy" id="160502"/>
    <lineage>
        <taxon>Eukaryota</taxon>
        <taxon>Fungi</taxon>
        <taxon>Fungi incertae sedis</taxon>
        <taxon>Mucoromycota</taxon>
        <taxon>Glomeromycotina</taxon>
        <taxon>Glomeromycetes</taxon>
        <taxon>Diversisporales</taxon>
        <taxon>Gigasporaceae</taxon>
        <taxon>Racocetra</taxon>
    </lineage>
</organism>
<evidence type="ECO:0000313" key="2">
    <source>
        <dbReference type="Proteomes" id="UP000789920"/>
    </source>
</evidence>
<gene>
    <name evidence="1" type="ORF">RPERSI_LOCUS33172</name>
</gene>
<accession>A0ACA9SRY6</accession>
<protein>
    <submittedName>
        <fullName evidence="1">33748_t:CDS:1</fullName>
    </submittedName>
</protein>
<keyword evidence="2" id="KW-1185">Reference proteome</keyword>
<reference evidence="1" key="1">
    <citation type="submission" date="2021-06" db="EMBL/GenBank/DDBJ databases">
        <authorList>
            <person name="Kallberg Y."/>
            <person name="Tangrot J."/>
            <person name="Rosling A."/>
        </authorList>
    </citation>
    <scope>NUCLEOTIDE SEQUENCE</scope>
    <source>
        <strain evidence="1">MA461A</strain>
    </source>
</reference>
<comment type="caution">
    <text evidence="1">The sequence shown here is derived from an EMBL/GenBank/DDBJ whole genome shotgun (WGS) entry which is preliminary data.</text>
</comment>
<proteinExistence type="predicted"/>
<name>A0ACA9SRY6_9GLOM</name>
<dbReference type="EMBL" id="CAJVQC010142364">
    <property type="protein sequence ID" value="CAG8844371.1"/>
    <property type="molecule type" value="Genomic_DNA"/>
</dbReference>
<sequence>EVEHAAVYCHGSCNNNCTHRCSSCNLETLANIRVNTADTGAAVIKQAVGEAQRKAQRENLTDAEVIHGNAATGEQVWVKREVKSGVPITYEEMKKN</sequence>